<keyword evidence="1" id="KW-0732">Signal</keyword>
<evidence type="ECO:0000313" key="3">
    <source>
        <dbReference type="Proteomes" id="UP000749559"/>
    </source>
</evidence>
<protein>
    <submittedName>
        <fullName evidence="2">Uncharacterized protein</fullName>
    </submittedName>
</protein>
<dbReference type="SUPFAM" id="SSF57184">
    <property type="entry name" value="Growth factor receptor domain"/>
    <property type="match status" value="2"/>
</dbReference>
<feature type="signal peptide" evidence="1">
    <location>
        <begin position="1"/>
        <end position="22"/>
    </location>
</feature>
<dbReference type="PANTHER" id="PTHR47236:SF4">
    <property type="entry name" value="GENE 9195-RELATED"/>
    <property type="match status" value="1"/>
</dbReference>
<dbReference type="AlphaFoldDB" id="A0A8S4PKF5"/>
<evidence type="ECO:0000256" key="1">
    <source>
        <dbReference type="SAM" id="SignalP"/>
    </source>
</evidence>
<dbReference type="SMART" id="SM01411">
    <property type="entry name" value="Ephrin_rec_like"/>
    <property type="match status" value="3"/>
</dbReference>
<dbReference type="InterPro" id="IPR009030">
    <property type="entry name" value="Growth_fac_rcpt_cys_sf"/>
</dbReference>
<keyword evidence="3" id="KW-1185">Reference proteome</keyword>
<feature type="chain" id="PRO_5035798160" evidence="1">
    <location>
        <begin position="23"/>
        <end position="218"/>
    </location>
</feature>
<organism evidence="2 3">
    <name type="scientific">Owenia fusiformis</name>
    <name type="common">Polychaete worm</name>
    <dbReference type="NCBI Taxonomy" id="6347"/>
    <lineage>
        <taxon>Eukaryota</taxon>
        <taxon>Metazoa</taxon>
        <taxon>Spiralia</taxon>
        <taxon>Lophotrochozoa</taxon>
        <taxon>Annelida</taxon>
        <taxon>Polychaeta</taxon>
        <taxon>Sedentaria</taxon>
        <taxon>Canalipalpata</taxon>
        <taxon>Sabellida</taxon>
        <taxon>Oweniida</taxon>
        <taxon>Oweniidae</taxon>
        <taxon>Owenia</taxon>
    </lineage>
</organism>
<name>A0A8S4PKF5_OWEFU</name>
<sequence length="218" mass="22816">MMMPRMMLCLMFLLLASVNGKAVKNLVTDHEEYTAGKCLAGYYCPTGSLIPLQCPQGHYCPEGSTVLITCPSGHYCPQGSTAPTGCPSGFYCPREGNASPIACPIGYFCPQGSTTPTPCPIGTYSDNTHIDSIGSCIMCAQGFYCRDMGQTAPTGSCDAGYYCPVGSTVPNPVDTICPTGTFCPQGSGAPTACPAGYYCPKGKPSASTNILEVTIRTF</sequence>
<evidence type="ECO:0000313" key="2">
    <source>
        <dbReference type="EMBL" id="CAH1793634.1"/>
    </source>
</evidence>
<dbReference type="Gene3D" id="2.10.50.10">
    <property type="entry name" value="Tumor Necrosis Factor Receptor, subunit A, domain 2"/>
    <property type="match status" value="1"/>
</dbReference>
<comment type="caution">
    <text evidence="2">The sequence shown here is derived from an EMBL/GenBank/DDBJ whole genome shotgun (WGS) entry which is preliminary data.</text>
</comment>
<accession>A0A8S4PKF5</accession>
<dbReference type="PANTHER" id="PTHR47236">
    <property type="entry name" value="GENE, 32742-RELATED-RELATED"/>
    <property type="match status" value="1"/>
</dbReference>
<dbReference type="Proteomes" id="UP000749559">
    <property type="component" value="Unassembled WGS sequence"/>
</dbReference>
<gene>
    <name evidence="2" type="ORF">OFUS_LOCUS18459</name>
</gene>
<dbReference type="OrthoDB" id="6038762at2759"/>
<proteinExistence type="predicted"/>
<dbReference type="EMBL" id="CAIIXF020000009">
    <property type="protein sequence ID" value="CAH1793634.1"/>
    <property type="molecule type" value="Genomic_DNA"/>
</dbReference>
<reference evidence="2" key="1">
    <citation type="submission" date="2022-03" db="EMBL/GenBank/DDBJ databases">
        <authorList>
            <person name="Martin C."/>
        </authorList>
    </citation>
    <scope>NUCLEOTIDE SEQUENCE</scope>
</reference>